<feature type="compositionally biased region" description="Low complexity" evidence="1">
    <location>
        <begin position="35"/>
        <end position="95"/>
    </location>
</feature>
<dbReference type="Proteomes" id="UP000054350">
    <property type="component" value="Unassembled WGS sequence"/>
</dbReference>
<dbReference type="VEuPathDB" id="FungiDB:AMAG_19294"/>
<dbReference type="STRING" id="578462.A0A0L0SR64"/>
<dbReference type="OrthoDB" id="73691at2759"/>
<proteinExistence type="predicted"/>
<organism evidence="3 4">
    <name type="scientific">Allomyces macrogynus (strain ATCC 38327)</name>
    <name type="common">Allomyces javanicus var. macrogynus</name>
    <dbReference type="NCBI Taxonomy" id="578462"/>
    <lineage>
        <taxon>Eukaryota</taxon>
        <taxon>Fungi</taxon>
        <taxon>Fungi incertae sedis</taxon>
        <taxon>Blastocladiomycota</taxon>
        <taxon>Blastocladiomycetes</taxon>
        <taxon>Blastocladiales</taxon>
        <taxon>Blastocladiaceae</taxon>
        <taxon>Allomyces</taxon>
    </lineage>
</organism>
<gene>
    <name evidence="3" type="ORF">AMAG_19294</name>
</gene>
<evidence type="ECO:0000256" key="1">
    <source>
        <dbReference type="SAM" id="MobiDB-lite"/>
    </source>
</evidence>
<reference evidence="4" key="2">
    <citation type="submission" date="2009-11" db="EMBL/GenBank/DDBJ databases">
        <title>The Genome Sequence of Allomyces macrogynus strain ATCC 38327.</title>
        <authorList>
            <consortium name="The Broad Institute Genome Sequencing Platform"/>
            <person name="Russ C."/>
            <person name="Cuomo C."/>
            <person name="Shea T."/>
            <person name="Young S.K."/>
            <person name="Zeng Q."/>
            <person name="Koehrsen M."/>
            <person name="Haas B."/>
            <person name="Borodovsky M."/>
            <person name="Guigo R."/>
            <person name="Alvarado L."/>
            <person name="Berlin A."/>
            <person name="Borenstein D."/>
            <person name="Chen Z."/>
            <person name="Engels R."/>
            <person name="Freedman E."/>
            <person name="Gellesch M."/>
            <person name="Goldberg J."/>
            <person name="Griggs A."/>
            <person name="Gujja S."/>
            <person name="Heiman D."/>
            <person name="Hepburn T."/>
            <person name="Howarth C."/>
            <person name="Jen D."/>
            <person name="Larson L."/>
            <person name="Lewis B."/>
            <person name="Mehta T."/>
            <person name="Park D."/>
            <person name="Pearson M."/>
            <person name="Roberts A."/>
            <person name="Saif S."/>
            <person name="Shenoy N."/>
            <person name="Sisk P."/>
            <person name="Stolte C."/>
            <person name="Sykes S."/>
            <person name="Walk T."/>
            <person name="White J."/>
            <person name="Yandava C."/>
            <person name="Burger G."/>
            <person name="Gray M.W."/>
            <person name="Holland P.W.H."/>
            <person name="King N."/>
            <person name="Lang F.B.F."/>
            <person name="Roger A.J."/>
            <person name="Ruiz-Trillo I."/>
            <person name="Lander E."/>
            <person name="Nusbaum C."/>
        </authorList>
    </citation>
    <scope>NUCLEOTIDE SEQUENCE [LARGE SCALE GENOMIC DNA]</scope>
    <source>
        <strain evidence="4">ATCC 38327</strain>
    </source>
</reference>
<dbReference type="AlphaFoldDB" id="A0A0L0SR64"/>
<evidence type="ECO:0000313" key="4">
    <source>
        <dbReference type="Proteomes" id="UP000054350"/>
    </source>
</evidence>
<keyword evidence="4" id="KW-1185">Reference proteome</keyword>
<evidence type="ECO:0000313" key="3">
    <source>
        <dbReference type="EMBL" id="KNE64869.1"/>
    </source>
</evidence>
<name>A0A0L0SR64_ALLM3</name>
<keyword evidence="2" id="KW-0472">Membrane</keyword>
<dbReference type="eggNOG" id="KOG1043">
    <property type="taxonomic scope" value="Eukaryota"/>
</dbReference>
<evidence type="ECO:0008006" key="5">
    <source>
        <dbReference type="Google" id="ProtNLM"/>
    </source>
</evidence>
<keyword evidence="2" id="KW-0812">Transmembrane</keyword>
<evidence type="ECO:0000256" key="2">
    <source>
        <dbReference type="SAM" id="Phobius"/>
    </source>
</evidence>
<feature type="region of interest" description="Disordered" evidence="1">
    <location>
        <begin position="30"/>
        <end position="97"/>
    </location>
</feature>
<feature type="transmembrane region" description="Helical" evidence="2">
    <location>
        <begin position="159"/>
        <end position="178"/>
    </location>
</feature>
<reference evidence="3 4" key="1">
    <citation type="submission" date="2009-11" db="EMBL/GenBank/DDBJ databases">
        <title>Annotation of Allomyces macrogynus ATCC 38327.</title>
        <authorList>
            <consortium name="The Broad Institute Genome Sequencing Platform"/>
            <person name="Russ C."/>
            <person name="Cuomo C."/>
            <person name="Burger G."/>
            <person name="Gray M.W."/>
            <person name="Holland P.W.H."/>
            <person name="King N."/>
            <person name="Lang F.B.F."/>
            <person name="Roger A.J."/>
            <person name="Ruiz-Trillo I."/>
            <person name="Young S.K."/>
            <person name="Zeng Q."/>
            <person name="Gargeya S."/>
            <person name="Fitzgerald M."/>
            <person name="Haas B."/>
            <person name="Abouelleil A."/>
            <person name="Alvarado L."/>
            <person name="Arachchi H.M."/>
            <person name="Berlin A."/>
            <person name="Chapman S.B."/>
            <person name="Gearin G."/>
            <person name="Goldberg J."/>
            <person name="Griggs A."/>
            <person name="Gujja S."/>
            <person name="Hansen M."/>
            <person name="Heiman D."/>
            <person name="Howarth C."/>
            <person name="Larimer J."/>
            <person name="Lui A."/>
            <person name="MacDonald P.J.P."/>
            <person name="McCowen C."/>
            <person name="Montmayeur A."/>
            <person name="Murphy C."/>
            <person name="Neiman D."/>
            <person name="Pearson M."/>
            <person name="Priest M."/>
            <person name="Roberts A."/>
            <person name="Saif S."/>
            <person name="Shea T."/>
            <person name="Sisk P."/>
            <person name="Stolte C."/>
            <person name="Sykes S."/>
            <person name="Wortman J."/>
            <person name="Nusbaum C."/>
            <person name="Birren B."/>
        </authorList>
    </citation>
    <scope>NUCLEOTIDE SEQUENCE [LARGE SCALE GENOMIC DNA]</scope>
    <source>
        <strain evidence="3 4">ATCC 38327</strain>
    </source>
</reference>
<sequence length="307" mass="33678">MAMLCRSTTTMKMAAPSMIGSRMLATKAGKRSKLAATKPVKAAPAATTTVTSPSTEPTATTTDSTTTTTLAALDTGAGNVPARSAPAPVATTPVANEPKKSFTDKMRDLFHKYKRGLTVLIREDLPAYRTLRSTKPDPASWTWRETQFAHRVRADLRKFVPLVFILLLLPEAIPLLVLRGLVPSTCLDAADIEKQRTKLATKRLETAGKVWSAVAKAPVIKPASLTTAKAVASVARRFPTDFDVHHLAWSQMVYSARYFGQFPWYKYTLGMVVVQMNLLFPQKISVEFVTIISRPVVVSPSPWHRSP</sequence>
<protein>
    <recommendedName>
        <fullName evidence="5">Letm1 RBD domain-containing protein</fullName>
    </recommendedName>
</protein>
<accession>A0A0L0SR64</accession>
<keyword evidence="2" id="KW-1133">Transmembrane helix</keyword>
<dbReference type="EMBL" id="GG745345">
    <property type="protein sequence ID" value="KNE64869.1"/>
    <property type="molecule type" value="Genomic_DNA"/>
</dbReference>